<name>A0A8I1J484_PAEPO</name>
<proteinExistence type="predicted"/>
<dbReference type="AlphaFoldDB" id="A0A8I1J484"/>
<protein>
    <submittedName>
        <fullName evidence="1">Uncharacterized protein</fullName>
    </submittedName>
</protein>
<dbReference type="EMBL" id="JAEHFQ010000012">
    <property type="protein sequence ID" value="MBM0635299.1"/>
    <property type="molecule type" value="Genomic_DNA"/>
</dbReference>
<dbReference type="Proteomes" id="UP000650605">
    <property type="component" value="Unassembled WGS sequence"/>
</dbReference>
<accession>A0A8I1J484</accession>
<gene>
    <name evidence="1" type="ORF">JDW19_19505</name>
</gene>
<comment type="caution">
    <text evidence="1">The sequence shown here is derived from an EMBL/GenBank/DDBJ whole genome shotgun (WGS) entry which is preliminary data.</text>
</comment>
<reference evidence="1" key="1">
    <citation type="submission" date="2020-12" db="EMBL/GenBank/DDBJ databases">
        <title>Paenibacillus polymyxa LMG 27872: a double-edged sword.</title>
        <authorList>
            <person name="Langendries S."/>
            <person name="Garcia Mendez S."/>
            <person name="Beirinckx S."/>
            <person name="Viaene T."/>
            <person name="Baeyen S."/>
            <person name="Goeminne G."/>
            <person name="Willems A."/>
            <person name="Debode J."/>
            <person name="Goormachtig S."/>
        </authorList>
    </citation>
    <scope>NUCLEOTIDE SEQUENCE</scope>
    <source>
        <strain evidence="1">LMG 27872</strain>
    </source>
</reference>
<sequence length="72" mass="7851">MSCFRVEEALRGEVDLPIAVVVGFFGLYERFKGKNPTAKANASASPDATPSLRCCPPQSHSFSEMLWSMGRA</sequence>
<organism evidence="1 2">
    <name type="scientific">Paenibacillus polymyxa</name>
    <name type="common">Bacillus polymyxa</name>
    <dbReference type="NCBI Taxonomy" id="1406"/>
    <lineage>
        <taxon>Bacteria</taxon>
        <taxon>Bacillati</taxon>
        <taxon>Bacillota</taxon>
        <taxon>Bacilli</taxon>
        <taxon>Bacillales</taxon>
        <taxon>Paenibacillaceae</taxon>
        <taxon>Paenibacillus</taxon>
    </lineage>
</organism>
<evidence type="ECO:0000313" key="1">
    <source>
        <dbReference type="EMBL" id="MBM0635299.1"/>
    </source>
</evidence>
<evidence type="ECO:0000313" key="2">
    <source>
        <dbReference type="Proteomes" id="UP000650605"/>
    </source>
</evidence>